<accession>R7YXK2</accession>
<dbReference type="EMBL" id="JH767581">
    <property type="protein sequence ID" value="EON66578.1"/>
    <property type="molecule type" value="Genomic_DNA"/>
</dbReference>
<name>R7YXK2_CONA1</name>
<dbReference type="HOGENOM" id="CLU_013053_3_0_1"/>
<evidence type="ECO:0000313" key="5">
    <source>
        <dbReference type="Proteomes" id="UP000016924"/>
    </source>
</evidence>
<dbReference type="Gene3D" id="3.90.70.130">
    <property type="match status" value="1"/>
</dbReference>
<feature type="region of interest" description="Disordered" evidence="2">
    <location>
        <begin position="36"/>
        <end position="71"/>
    </location>
</feature>
<dbReference type="OMA" id="PFCPFSD"/>
<protein>
    <recommendedName>
        <fullName evidence="3">UFSP1/2/DUB catalytic domain-containing protein</fullName>
    </recommendedName>
</protein>
<dbReference type="OrthoDB" id="288987at2759"/>
<gene>
    <name evidence="4" type="ORF">W97_05823</name>
</gene>
<dbReference type="GeneID" id="19903134"/>
<feature type="region of interest" description="Disordered" evidence="2">
    <location>
        <begin position="104"/>
        <end position="125"/>
    </location>
</feature>
<keyword evidence="5" id="KW-1185">Reference proteome</keyword>
<feature type="compositionally biased region" description="Basic and acidic residues" evidence="2">
    <location>
        <begin position="104"/>
        <end position="113"/>
    </location>
</feature>
<organism evidence="4 5">
    <name type="scientific">Coniosporium apollinis (strain CBS 100218)</name>
    <name type="common">Rock-inhabiting black yeast</name>
    <dbReference type="NCBI Taxonomy" id="1168221"/>
    <lineage>
        <taxon>Eukaryota</taxon>
        <taxon>Fungi</taxon>
        <taxon>Dikarya</taxon>
        <taxon>Ascomycota</taxon>
        <taxon>Pezizomycotina</taxon>
        <taxon>Dothideomycetes</taxon>
        <taxon>Dothideomycetes incertae sedis</taxon>
        <taxon>Coniosporium</taxon>
    </lineage>
</organism>
<feature type="compositionally biased region" description="Polar residues" evidence="2">
    <location>
        <begin position="116"/>
        <end position="125"/>
    </location>
</feature>
<dbReference type="GO" id="GO:0016787">
    <property type="term" value="F:hydrolase activity"/>
    <property type="evidence" value="ECO:0007669"/>
    <property type="project" value="UniProtKB-KW"/>
</dbReference>
<sequence>MAPSLGCPFCSHTVSESELYVLQLHIEELHTEDSPFVVRDNSPVPSSSALQQQEYSGNNGSSDDTSSQYVSCPEEECGEEVLLVELNDHLDLHLAERLNLDDYSNHSQPDKMHTPAITTPRSSFQEQNFSTDIHESLRHENKRKRADSARSDKTSLSRTILNFAGFSSKQKYTPDKHRKDVFRLGTKELGPYAYEDKMPKWLYNQLREGPKITFENHISRDGRIIKQEKVENETPGLVPVLAQLSEADPSVREAWFCHPAAVHVGSTRNEGGFCGYRNMQMLFSYVQGARARGYQSFPGRTPGVLWLQDRIEEAWDKGIGAEGRIQTGGIRGTRKYIGTPEVHALLESLNIQHQTSAFFDSADGYQAHEKLLDFVEDYFKLGQGDGHDRVHKTSLPPIYLQQPGHSITVVGFEHRAGGARNLLVFDPMFKPSKGICELLDRTSIRTSRPKILHAHRRGADKLQKFDGFETVTLTAPPPVFPAWTLNWLIQVIELFHDTPHVYVFYNYLRQRFEMFPEEDFKPEFPWFDYGAMFCTDSARFARVPQYAAPVVKSIDGVPALVGQGFRDWHACNQLCDNGCWFRPAEEDNIIENFWWTPIVPQPSMVVPQRHYHCEQVSVPSLWSSPEASVSEISEEYKATEPYEGVAKLRAYRDHKAVERWRDACDSPLVHELLCFCSPVVEII</sequence>
<dbReference type="AlphaFoldDB" id="R7YXK2"/>
<evidence type="ECO:0000259" key="3">
    <source>
        <dbReference type="Pfam" id="PF07910"/>
    </source>
</evidence>
<keyword evidence="1" id="KW-0378">Hydrolase</keyword>
<reference evidence="5" key="1">
    <citation type="submission" date="2012-06" db="EMBL/GenBank/DDBJ databases">
        <title>The genome sequence of Coniosporium apollinis CBS 100218.</title>
        <authorList>
            <consortium name="The Broad Institute Genome Sequencing Platform"/>
            <person name="Cuomo C."/>
            <person name="Gorbushina A."/>
            <person name="Noack S."/>
            <person name="Walker B."/>
            <person name="Young S.K."/>
            <person name="Zeng Q."/>
            <person name="Gargeya S."/>
            <person name="Fitzgerald M."/>
            <person name="Haas B."/>
            <person name="Abouelleil A."/>
            <person name="Alvarado L."/>
            <person name="Arachchi H.M."/>
            <person name="Berlin A.M."/>
            <person name="Chapman S.B."/>
            <person name="Goldberg J."/>
            <person name="Griggs A."/>
            <person name="Gujja S."/>
            <person name="Hansen M."/>
            <person name="Howarth C."/>
            <person name="Imamovic A."/>
            <person name="Larimer J."/>
            <person name="McCowan C."/>
            <person name="Montmayeur A."/>
            <person name="Murphy C."/>
            <person name="Neiman D."/>
            <person name="Pearson M."/>
            <person name="Priest M."/>
            <person name="Roberts A."/>
            <person name="Saif S."/>
            <person name="Shea T."/>
            <person name="Sisk P."/>
            <person name="Sykes S."/>
            <person name="Wortman J."/>
            <person name="Nusbaum C."/>
            <person name="Birren B."/>
        </authorList>
    </citation>
    <scope>NUCLEOTIDE SEQUENCE [LARGE SCALE GENOMIC DNA]</scope>
    <source>
        <strain evidence="5">CBS 100218</strain>
    </source>
</reference>
<feature type="domain" description="UFSP1/2/DUB catalytic" evidence="3">
    <location>
        <begin position="252"/>
        <end position="468"/>
    </location>
</feature>
<dbReference type="InterPro" id="IPR012462">
    <property type="entry name" value="UFSP1/2_DUB_cat"/>
</dbReference>
<feature type="compositionally biased region" description="Polar residues" evidence="2">
    <location>
        <begin position="43"/>
        <end position="55"/>
    </location>
</feature>
<feature type="compositionally biased region" description="Low complexity" evidence="2">
    <location>
        <begin position="56"/>
        <end position="67"/>
    </location>
</feature>
<dbReference type="eggNOG" id="KOG4696">
    <property type="taxonomic scope" value="Eukaryota"/>
</dbReference>
<proteinExistence type="predicted"/>
<evidence type="ECO:0000256" key="1">
    <source>
        <dbReference type="ARBA" id="ARBA00022801"/>
    </source>
</evidence>
<evidence type="ECO:0000313" key="4">
    <source>
        <dbReference type="EMBL" id="EON66578.1"/>
    </source>
</evidence>
<dbReference type="STRING" id="1168221.R7YXK2"/>
<dbReference type="Proteomes" id="UP000016924">
    <property type="component" value="Unassembled WGS sequence"/>
</dbReference>
<dbReference type="RefSeq" id="XP_007781895.1">
    <property type="nucleotide sequence ID" value="XM_007783705.1"/>
</dbReference>
<dbReference type="Pfam" id="PF07910">
    <property type="entry name" value="Peptidase_C78"/>
    <property type="match status" value="1"/>
</dbReference>
<evidence type="ECO:0000256" key="2">
    <source>
        <dbReference type="SAM" id="MobiDB-lite"/>
    </source>
</evidence>